<protein>
    <submittedName>
        <fullName evidence="2">Hint domain-containing protein</fullName>
    </submittedName>
</protein>
<evidence type="ECO:0000259" key="1">
    <source>
        <dbReference type="Pfam" id="PF13403"/>
    </source>
</evidence>
<gene>
    <name evidence="2" type="ORF">M3P21_18430</name>
</gene>
<dbReference type="PROSITE" id="PS50817">
    <property type="entry name" value="INTEIN_N_TER"/>
    <property type="match status" value="1"/>
</dbReference>
<dbReference type="InterPro" id="IPR036844">
    <property type="entry name" value="Hint_dom_sf"/>
</dbReference>
<keyword evidence="3" id="KW-1185">Reference proteome</keyword>
<organism evidence="2 3">
    <name type="scientific">Ruegeria spongiae</name>
    <dbReference type="NCBI Taxonomy" id="2942209"/>
    <lineage>
        <taxon>Bacteria</taxon>
        <taxon>Pseudomonadati</taxon>
        <taxon>Pseudomonadota</taxon>
        <taxon>Alphaproteobacteria</taxon>
        <taxon>Rhodobacterales</taxon>
        <taxon>Roseobacteraceae</taxon>
        <taxon>Ruegeria</taxon>
    </lineage>
</organism>
<dbReference type="Pfam" id="PF13403">
    <property type="entry name" value="Hint_2"/>
    <property type="match status" value="1"/>
</dbReference>
<reference evidence="2" key="1">
    <citation type="submission" date="2022-05" db="EMBL/GenBank/DDBJ databases">
        <authorList>
            <person name="Park J.-S."/>
        </authorList>
    </citation>
    <scope>NUCLEOTIDE SEQUENCE</scope>
    <source>
        <strain evidence="2">2012CJ41-6</strain>
    </source>
</reference>
<comment type="caution">
    <text evidence="2">The sequence shown here is derived from an EMBL/GenBank/DDBJ whole genome shotgun (WGS) entry which is preliminary data.</text>
</comment>
<dbReference type="InterPro" id="IPR006141">
    <property type="entry name" value="Intein_N"/>
</dbReference>
<sequence length="195" mass="21452">MSCFTPGTLIATPKGERKVEELHAGDRVVTRDNGIRTLSSTGRRRVWPHQMAHAEHLQPVLIRAGALDFDLPERDMLVSPNHRVLVANDQTALYFEEREALAAAKHLTGLVGISRAGLPEISYIHIAFDSHEVVLSDGTWSECFQPDDPSRTGVGGGNAQRNELFELFPALKTRQSSVSVRESAAENGADLRLMT</sequence>
<dbReference type="Proteomes" id="UP001203880">
    <property type="component" value="Unassembled WGS sequence"/>
</dbReference>
<proteinExistence type="predicted"/>
<dbReference type="Gene3D" id="2.170.16.10">
    <property type="entry name" value="Hedgehog/Intein (Hint) domain"/>
    <property type="match status" value="1"/>
</dbReference>
<accession>A0ABT0Q6L3</accession>
<dbReference type="SUPFAM" id="SSF51294">
    <property type="entry name" value="Hedgehog/intein (Hint) domain"/>
    <property type="match status" value="1"/>
</dbReference>
<feature type="domain" description="Hedgehog/Intein (Hint)" evidence="1">
    <location>
        <begin position="3"/>
        <end position="147"/>
    </location>
</feature>
<name>A0ABT0Q6L3_9RHOB</name>
<dbReference type="InterPro" id="IPR028992">
    <property type="entry name" value="Hedgehog/Intein_dom"/>
</dbReference>
<dbReference type="RefSeq" id="WP_249712373.1">
    <property type="nucleotide sequence ID" value="NZ_JAMFMB010000030.1"/>
</dbReference>
<evidence type="ECO:0000313" key="2">
    <source>
        <dbReference type="EMBL" id="MCL6285511.1"/>
    </source>
</evidence>
<evidence type="ECO:0000313" key="3">
    <source>
        <dbReference type="Proteomes" id="UP001203880"/>
    </source>
</evidence>
<dbReference type="EMBL" id="JAMFMB010000030">
    <property type="protein sequence ID" value="MCL6285511.1"/>
    <property type="molecule type" value="Genomic_DNA"/>
</dbReference>